<sequence length="71" mass="8726">MQRLARPLAVSVLSDTLWHDMPSRSHEVLDRISSVDQHNCRKRLRETERKIERDRERKRDKHKQRERLSPR</sequence>
<keyword evidence="3" id="KW-1185">Reference proteome</keyword>
<reference evidence="2" key="2">
    <citation type="submission" date="2025-08" db="UniProtKB">
        <authorList>
            <consortium name="Ensembl"/>
        </authorList>
    </citation>
    <scope>IDENTIFICATION</scope>
</reference>
<dbReference type="AlphaFoldDB" id="A0A4W5Q5M1"/>
<evidence type="ECO:0000313" key="2">
    <source>
        <dbReference type="Ensembl" id="ENSHHUP00000069673.1"/>
    </source>
</evidence>
<evidence type="ECO:0000256" key="1">
    <source>
        <dbReference type="SAM" id="MobiDB-lite"/>
    </source>
</evidence>
<reference evidence="3" key="1">
    <citation type="submission" date="2018-06" db="EMBL/GenBank/DDBJ databases">
        <title>Genome assembly of Danube salmon.</title>
        <authorList>
            <person name="Macqueen D.J."/>
            <person name="Gundappa M.K."/>
        </authorList>
    </citation>
    <scope>NUCLEOTIDE SEQUENCE [LARGE SCALE GENOMIC DNA]</scope>
</reference>
<dbReference type="Ensembl" id="ENSHHUT00000071997.1">
    <property type="protein sequence ID" value="ENSHHUP00000069673.1"/>
    <property type="gene ID" value="ENSHHUG00000041038.1"/>
</dbReference>
<dbReference type="Proteomes" id="UP000314982">
    <property type="component" value="Unassembled WGS sequence"/>
</dbReference>
<protein>
    <submittedName>
        <fullName evidence="2">Uncharacterized protein</fullName>
    </submittedName>
</protein>
<organism evidence="2 3">
    <name type="scientific">Hucho hucho</name>
    <name type="common">huchen</name>
    <dbReference type="NCBI Taxonomy" id="62062"/>
    <lineage>
        <taxon>Eukaryota</taxon>
        <taxon>Metazoa</taxon>
        <taxon>Chordata</taxon>
        <taxon>Craniata</taxon>
        <taxon>Vertebrata</taxon>
        <taxon>Euteleostomi</taxon>
        <taxon>Actinopterygii</taxon>
        <taxon>Neopterygii</taxon>
        <taxon>Teleostei</taxon>
        <taxon>Protacanthopterygii</taxon>
        <taxon>Salmoniformes</taxon>
        <taxon>Salmonidae</taxon>
        <taxon>Salmoninae</taxon>
        <taxon>Hucho</taxon>
    </lineage>
</organism>
<name>A0A4W5Q5M1_9TELE</name>
<feature type="region of interest" description="Disordered" evidence="1">
    <location>
        <begin position="48"/>
        <end position="71"/>
    </location>
</feature>
<accession>A0A4W5Q5M1</accession>
<evidence type="ECO:0000313" key="3">
    <source>
        <dbReference type="Proteomes" id="UP000314982"/>
    </source>
</evidence>
<proteinExistence type="predicted"/>
<reference evidence="2" key="3">
    <citation type="submission" date="2025-09" db="UniProtKB">
        <authorList>
            <consortium name="Ensembl"/>
        </authorList>
    </citation>
    <scope>IDENTIFICATION</scope>
</reference>
<feature type="compositionally biased region" description="Basic and acidic residues" evidence="1">
    <location>
        <begin position="48"/>
        <end position="57"/>
    </location>
</feature>